<accession>A0A914C613</accession>
<evidence type="ECO:0000313" key="3">
    <source>
        <dbReference type="WBParaSite" id="ACRNAN_Path_392.g1490.t1"/>
    </source>
</evidence>
<keyword evidence="2" id="KW-1185">Reference proteome</keyword>
<dbReference type="Proteomes" id="UP000887540">
    <property type="component" value="Unplaced"/>
</dbReference>
<evidence type="ECO:0000256" key="1">
    <source>
        <dbReference type="SAM" id="MobiDB-lite"/>
    </source>
</evidence>
<feature type="compositionally biased region" description="Polar residues" evidence="1">
    <location>
        <begin position="567"/>
        <end position="581"/>
    </location>
</feature>
<feature type="region of interest" description="Disordered" evidence="1">
    <location>
        <begin position="629"/>
        <end position="657"/>
    </location>
</feature>
<feature type="region of interest" description="Disordered" evidence="1">
    <location>
        <begin position="1"/>
        <end position="55"/>
    </location>
</feature>
<feature type="compositionally biased region" description="Basic and acidic residues" evidence="1">
    <location>
        <begin position="529"/>
        <end position="554"/>
    </location>
</feature>
<sequence length="657" mass="72162">MASKSGTSHKVVPSSLADDGVLENLIETDGVDDSNEYHEQRMLEDPNGGYVPMTISSNNQREEMEHLIPEDENALFHEQEFVEDPNTSYVTVSIEELQAAGIDIDNISELTEEQIQTLLSISQQNRRAAQHQPAQQHFQEAHHGSYLVPKSESVMTSNFAPTLEHFPGTSEGTAPRTIHQQRTGPQRRLAKQPQPVVSQPVQVPTSSIASAPSTSQPVPEAPPNQITITITDEGHIRLTDAANQTFFFSRENLALQNIDAKNLTDKNIQDIIQMALPSLDVGRNHSAAVPPQKRRRVEPTIPTEEPMFSHIPHQNGAAAQGTSISTAAQPASHRLTPTRGGSTLSQFMPSLQAINYRQQQDSMLLGEEVEVTKNGQTSMAIVRYCRPGAGYKVQYPDGHFEWVSESQITKRSGSSPAQGKARTRATDVTSPFRPPSSQSMGSQIPVGVKKIMTDVVGAAGVGRRVPPPVPGIKLAPALRPSGPPNFYCSVCDKHVCQQEPAYIILRLPACSTCADEKIVILDEDDDETESGREETDSQHENEAPRIEKQSEIRGIRVSTLDEPENPIESSQNTATTHQSEPILSRNMDEHGFPADALTEEVEENHSSQDFGNEQGEIHVAQESQLQRIDTELGHSEHNISHESFLENSDAFIGETLS</sequence>
<feature type="compositionally biased region" description="Basic and acidic residues" evidence="1">
    <location>
        <begin position="35"/>
        <end position="44"/>
    </location>
</feature>
<feature type="compositionally biased region" description="Basic and acidic residues" evidence="1">
    <location>
        <begin position="629"/>
        <end position="644"/>
    </location>
</feature>
<name>A0A914C613_9BILA</name>
<reference evidence="3" key="1">
    <citation type="submission" date="2022-11" db="UniProtKB">
        <authorList>
            <consortium name="WormBaseParasite"/>
        </authorList>
    </citation>
    <scope>IDENTIFICATION</scope>
</reference>
<proteinExistence type="predicted"/>
<feature type="compositionally biased region" description="Low complexity" evidence="1">
    <location>
        <begin position="192"/>
        <end position="215"/>
    </location>
</feature>
<organism evidence="2 3">
    <name type="scientific">Acrobeloides nanus</name>
    <dbReference type="NCBI Taxonomy" id="290746"/>
    <lineage>
        <taxon>Eukaryota</taxon>
        <taxon>Metazoa</taxon>
        <taxon>Ecdysozoa</taxon>
        <taxon>Nematoda</taxon>
        <taxon>Chromadorea</taxon>
        <taxon>Rhabditida</taxon>
        <taxon>Tylenchina</taxon>
        <taxon>Cephalobomorpha</taxon>
        <taxon>Cephaloboidea</taxon>
        <taxon>Cephalobidae</taxon>
        <taxon>Acrobeloides</taxon>
    </lineage>
</organism>
<protein>
    <submittedName>
        <fullName evidence="3">Uncharacterized protein</fullName>
    </submittedName>
</protein>
<feature type="compositionally biased region" description="Polar residues" evidence="1">
    <location>
        <begin position="407"/>
        <end position="417"/>
    </location>
</feature>
<dbReference type="AlphaFoldDB" id="A0A914C613"/>
<feature type="region of interest" description="Disordered" evidence="1">
    <location>
        <begin position="407"/>
        <end position="442"/>
    </location>
</feature>
<feature type="region of interest" description="Disordered" evidence="1">
    <location>
        <begin position="523"/>
        <end position="588"/>
    </location>
</feature>
<dbReference type="WBParaSite" id="ACRNAN_Path_392.g1490.t1">
    <property type="protein sequence ID" value="ACRNAN_Path_392.g1490.t1"/>
    <property type="gene ID" value="ACRNAN_Path_392.g1490"/>
</dbReference>
<evidence type="ECO:0000313" key="2">
    <source>
        <dbReference type="Proteomes" id="UP000887540"/>
    </source>
</evidence>
<feature type="region of interest" description="Disordered" evidence="1">
    <location>
        <begin position="161"/>
        <end position="223"/>
    </location>
</feature>